<dbReference type="AlphaFoldDB" id="A0A382QPA8"/>
<reference evidence="2" key="1">
    <citation type="submission" date="2018-05" db="EMBL/GenBank/DDBJ databases">
        <authorList>
            <person name="Lanie J.A."/>
            <person name="Ng W.-L."/>
            <person name="Kazmierczak K.M."/>
            <person name="Andrzejewski T.M."/>
            <person name="Davidsen T.M."/>
            <person name="Wayne K.J."/>
            <person name="Tettelin H."/>
            <person name="Glass J.I."/>
            <person name="Rusch D."/>
            <person name="Podicherti R."/>
            <person name="Tsui H.-C.T."/>
            <person name="Winkler M.E."/>
        </authorList>
    </citation>
    <scope>NUCLEOTIDE SEQUENCE</scope>
</reference>
<evidence type="ECO:0000313" key="2">
    <source>
        <dbReference type="EMBL" id="SVC86778.1"/>
    </source>
</evidence>
<dbReference type="EMBL" id="UINC01115615">
    <property type="protein sequence ID" value="SVC86778.1"/>
    <property type="molecule type" value="Genomic_DNA"/>
</dbReference>
<dbReference type="PROSITE" id="PS51257">
    <property type="entry name" value="PROKAR_LIPOPROTEIN"/>
    <property type="match status" value="1"/>
</dbReference>
<accession>A0A382QPA8</accession>
<protein>
    <recommendedName>
        <fullName evidence="3">Lipoprotein SmpA/OmlA domain-containing protein</fullName>
    </recommendedName>
</protein>
<name>A0A382QPA8_9ZZZZ</name>
<feature type="compositionally biased region" description="Acidic residues" evidence="1">
    <location>
        <begin position="122"/>
        <end position="131"/>
    </location>
</feature>
<organism evidence="2">
    <name type="scientific">marine metagenome</name>
    <dbReference type="NCBI Taxonomy" id="408172"/>
    <lineage>
        <taxon>unclassified sequences</taxon>
        <taxon>metagenomes</taxon>
        <taxon>ecological metagenomes</taxon>
    </lineage>
</organism>
<sequence>MKHSISILLMCFLISGCATVSTQKFIDVDETVDVNAGMSKDDALELLGPPKEVRAGIVKKDGSIVEKWLYDHKTQLFEVNAKVVNKMKVAKNQRPYEWVNGQTFEFIFVNDKLEKWGHDGDDWADIEDEKGEGDVNGPAGGSDDAAGGLFGGGGADSDSGGGGILSKIPVIGKLLGGGK</sequence>
<gene>
    <name evidence="2" type="ORF">METZ01_LOCUS339632</name>
</gene>
<evidence type="ECO:0000256" key="1">
    <source>
        <dbReference type="SAM" id="MobiDB-lite"/>
    </source>
</evidence>
<evidence type="ECO:0008006" key="3">
    <source>
        <dbReference type="Google" id="ProtNLM"/>
    </source>
</evidence>
<feature type="region of interest" description="Disordered" evidence="1">
    <location>
        <begin position="120"/>
        <end position="154"/>
    </location>
</feature>
<proteinExistence type="predicted"/>